<reference evidence="3 4" key="1">
    <citation type="submission" date="2018-11" db="EMBL/GenBank/DDBJ databases">
        <title>Sequencing the genomes of 1000 actinobacteria strains.</title>
        <authorList>
            <person name="Klenk H.-P."/>
        </authorList>
    </citation>
    <scope>NUCLEOTIDE SEQUENCE [LARGE SCALE GENOMIC DNA]</scope>
    <source>
        <strain evidence="3 4">DSM 12652</strain>
    </source>
</reference>
<gene>
    <name evidence="3" type="ORF">EDD33_3441</name>
</gene>
<dbReference type="EMBL" id="RKHO01000001">
    <property type="protein sequence ID" value="ROR92550.1"/>
    <property type="molecule type" value="Genomic_DNA"/>
</dbReference>
<evidence type="ECO:0000256" key="1">
    <source>
        <dbReference type="SAM" id="MobiDB-lite"/>
    </source>
</evidence>
<feature type="region of interest" description="Disordered" evidence="1">
    <location>
        <begin position="552"/>
        <end position="597"/>
    </location>
</feature>
<dbReference type="AlphaFoldDB" id="A0A3N2CYD1"/>
<dbReference type="SUPFAM" id="SSF140453">
    <property type="entry name" value="EsxAB dimer-like"/>
    <property type="match status" value="1"/>
</dbReference>
<comment type="caution">
    <text evidence="3">The sequence shown here is derived from an EMBL/GenBank/DDBJ whole genome shotgun (WGS) entry which is preliminary data.</text>
</comment>
<dbReference type="Gene3D" id="3.40.50.1820">
    <property type="entry name" value="alpha/beta hydrolase"/>
    <property type="match status" value="1"/>
</dbReference>
<dbReference type="RefSeq" id="WP_123392196.1">
    <property type="nucleotide sequence ID" value="NZ_RKHO01000001.1"/>
</dbReference>
<feature type="domain" description="DUF1023" evidence="2">
    <location>
        <begin position="320"/>
        <end position="485"/>
    </location>
</feature>
<dbReference type="Gene3D" id="1.10.287.1060">
    <property type="entry name" value="ESAT-6-like"/>
    <property type="match status" value="1"/>
</dbReference>
<keyword evidence="4" id="KW-1185">Reference proteome</keyword>
<sequence>MSDVVIEIPASRPDLVEPTGDPDQADSLASRLYRAASRYQDFSEEATQLGDLNGTWWGEAYDAYQGAAGGASEEHARMSDTVRRVGRAVSAYADNLREHDRTYEELVDAKSTADQDRQQLEADVRAATDVSDAEITALQQRAGALDGRYRDLVRDHDALTRRVRDNEDTLRQAFVAGTSLTSALSADGGIPSAAQSAMGAPGAPGDGATPEQVAAWWRGLSEAEQEAVVAAYPQTVGGADGLPASARDEANRILLEDDLARLEAKEDDGTLSALEQRMLENARATRTALDDADGYVDPLDPTVRPGAQLWLYDPSAFDGDGRVAVAVGDMDTADDVAVFTPGIKTEMTDVQNYTGDMMNLHESSRYQGDRSDVATMFWLGYDAPAGPTDLATATESRAADGGARLADAIDGMRASRADDPASMTAIGHSYGSTTTAYAATENGLDVDRIALIGSPGAGRADHAEDLGVGSDDVFVGRDSRDKVARLGDEGWASPKDLIHPDLGLGNDPSEDEFGAQRFEAESIFRSEDGSYSEDHGRYFDVDSESLYNLGRIVDGDTGNVNAADHSTDPFFGSAEDPEEDRDPTSGEPGRSQTRPID</sequence>
<dbReference type="InterPro" id="IPR010427">
    <property type="entry name" value="DUF1023"/>
</dbReference>
<organism evidence="3 4">
    <name type="scientific">Nocardioides aurantiacus</name>
    <dbReference type="NCBI Taxonomy" id="86796"/>
    <lineage>
        <taxon>Bacteria</taxon>
        <taxon>Bacillati</taxon>
        <taxon>Actinomycetota</taxon>
        <taxon>Actinomycetes</taxon>
        <taxon>Propionibacteriales</taxon>
        <taxon>Nocardioidaceae</taxon>
        <taxon>Nocardioides</taxon>
    </lineage>
</organism>
<evidence type="ECO:0000259" key="2">
    <source>
        <dbReference type="Pfam" id="PF06259"/>
    </source>
</evidence>
<keyword evidence="3" id="KW-0378">Hydrolase</keyword>
<accession>A0A3N2CYD1</accession>
<dbReference type="SUPFAM" id="SSF53474">
    <property type="entry name" value="alpha/beta-Hydrolases"/>
    <property type="match status" value="1"/>
</dbReference>
<proteinExistence type="predicted"/>
<dbReference type="OrthoDB" id="3259161at2"/>
<dbReference type="InterPro" id="IPR036689">
    <property type="entry name" value="ESAT-6-like_sf"/>
</dbReference>
<feature type="region of interest" description="Disordered" evidence="1">
    <location>
        <begin position="1"/>
        <end position="25"/>
    </location>
</feature>
<evidence type="ECO:0000313" key="3">
    <source>
        <dbReference type="EMBL" id="ROR92550.1"/>
    </source>
</evidence>
<dbReference type="Proteomes" id="UP000281738">
    <property type="component" value="Unassembled WGS sequence"/>
</dbReference>
<dbReference type="InterPro" id="IPR029058">
    <property type="entry name" value="AB_hydrolase_fold"/>
</dbReference>
<evidence type="ECO:0000313" key="4">
    <source>
        <dbReference type="Proteomes" id="UP000281738"/>
    </source>
</evidence>
<dbReference type="GO" id="GO:0016787">
    <property type="term" value="F:hydrolase activity"/>
    <property type="evidence" value="ECO:0007669"/>
    <property type="project" value="UniProtKB-KW"/>
</dbReference>
<dbReference type="Pfam" id="PF06259">
    <property type="entry name" value="Abhydrolase_8"/>
    <property type="match status" value="1"/>
</dbReference>
<name>A0A3N2CYD1_9ACTN</name>
<protein>
    <submittedName>
        <fullName evidence="3">Alpha/beta hydrolase family protein</fullName>
    </submittedName>
</protein>